<evidence type="ECO:0000256" key="3">
    <source>
        <dbReference type="SAM" id="Coils"/>
    </source>
</evidence>
<dbReference type="PROSITE" id="PS51842">
    <property type="entry name" value="IF_ROD_2"/>
    <property type="match status" value="1"/>
</dbReference>
<dbReference type="Gene3D" id="1.20.5.500">
    <property type="entry name" value="Single helix bin"/>
    <property type="match status" value="1"/>
</dbReference>
<dbReference type="InterPro" id="IPR000727">
    <property type="entry name" value="T_SNARE_dom"/>
</dbReference>
<dbReference type="Pfam" id="PF00038">
    <property type="entry name" value="Filament"/>
    <property type="match status" value="2"/>
</dbReference>
<dbReference type="InterPro" id="IPR002957">
    <property type="entry name" value="Keratin_I"/>
</dbReference>
<dbReference type="PROSITE" id="PS50192">
    <property type="entry name" value="T_SNARE"/>
    <property type="match status" value="1"/>
</dbReference>
<evidence type="ECO:0000256" key="1">
    <source>
        <dbReference type="ARBA" id="ARBA00022754"/>
    </source>
</evidence>
<dbReference type="PANTHER" id="PTHR23239">
    <property type="entry name" value="INTERMEDIATE FILAMENT"/>
    <property type="match status" value="1"/>
</dbReference>
<reference evidence="6" key="2">
    <citation type="submission" date="2025-09" db="UniProtKB">
        <authorList>
            <consortium name="Ensembl"/>
        </authorList>
    </citation>
    <scope>IDENTIFICATION</scope>
</reference>
<dbReference type="InterPro" id="IPR039008">
    <property type="entry name" value="IF_rod_dom"/>
</dbReference>
<keyword evidence="2 3" id="KW-0175">Coiled coil</keyword>
<evidence type="ECO:0000313" key="7">
    <source>
        <dbReference type="Proteomes" id="UP000694562"/>
    </source>
</evidence>
<dbReference type="GO" id="GO:0005882">
    <property type="term" value="C:intermediate filament"/>
    <property type="evidence" value="ECO:0007669"/>
    <property type="project" value="UniProtKB-KW"/>
</dbReference>
<dbReference type="FunFam" id="1.20.5.500:FF:000001">
    <property type="entry name" value="Type II keratin 23"/>
    <property type="match status" value="1"/>
</dbReference>
<dbReference type="PRINTS" id="PR01248">
    <property type="entry name" value="TYPE1KERATIN"/>
</dbReference>
<feature type="coiled-coil region" evidence="3">
    <location>
        <begin position="70"/>
        <end position="104"/>
    </location>
</feature>
<dbReference type="Gene3D" id="1.20.5.1160">
    <property type="entry name" value="Vasodilator-stimulated phosphoprotein"/>
    <property type="match status" value="1"/>
</dbReference>
<dbReference type="FunFam" id="1.20.5.170:FF:000002">
    <property type="entry name" value="Type I keratin KA11"/>
    <property type="match status" value="1"/>
</dbReference>
<dbReference type="GO" id="GO:0030855">
    <property type="term" value="P:epithelial cell differentiation"/>
    <property type="evidence" value="ECO:0007669"/>
    <property type="project" value="TreeGrafter"/>
</dbReference>
<dbReference type="PANTHER" id="PTHR23239:SF379">
    <property type="entry name" value="IF ROD DOMAIN-CONTAINING PROTEIN"/>
    <property type="match status" value="1"/>
</dbReference>
<reference evidence="6" key="1">
    <citation type="submission" date="2025-08" db="UniProtKB">
        <authorList>
            <consortium name="Ensembl"/>
        </authorList>
    </citation>
    <scope>IDENTIFICATION</scope>
</reference>
<sequence>MGGGYGASLSGGSFGGGGYSGGGFSGFGGSGGFGGGSFGGGGGGYGGGSFGGMGFGEEAGLLSTNEKLTMQNLNDRLASYLDKVRRLEDENTQLEQLIREWYKNQGPTHSRDYSQYYRTIEELQNQVWQLFYCLSHLSFRYETEYTLHQSVASDINGLRPLLDQLTLARSDLETQFESLKEELIYLRKNHEEVRLQTQSGGDVNVEVNATPGINLMEKLNEMRCEYERLIENNRREVESWYETKMEEVNQQVHSSGQEIQSSNQQISELRREYQSLEIELQSQISMVDSLQSNLEDTERRYNMQLQQIQGMIGPLEEELASIRCEMESQNEEYKMLLGIKTRLEQEIAQYRALLEEGQHDLVYVNRQKNRALCETQGG</sequence>
<name>A0A8C4TPD6_FALTI</name>
<dbReference type="Gene3D" id="1.20.5.170">
    <property type="match status" value="1"/>
</dbReference>
<dbReference type="SMART" id="SM01391">
    <property type="entry name" value="Filament"/>
    <property type="match status" value="1"/>
</dbReference>
<dbReference type="Ensembl" id="ENSFTIT00000001413.1">
    <property type="protein sequence ID" value="ENSFTIP00000001342.1"/>
    <property type="gene ID" value="ENSFTIG00000000908.1"/>
</dbReference>
<dbReference type="Proteomes" id="UP000694562">
    <property type="component" value="Unplaced"/>
</dbReference>
<dbReference type="GO" id="GO:0045109">
    <property type="term" value="P:intermediate filament organization"/>
    <property type="evidence" value="ECO:0007669"/>
    <property type="project" value="TreeGrafter"/>
</dbReference>
<dbReference type="SUPFAM" id="SSF64593">
    <property type="entry name" value="Intermediate filament protein, coiled coil region"/>
    <property type="match status" value="2"/>
</dbReference>
<organism evidence="6 7">
    <name type="scientific">Falco tinnunculus</name>
    <name type="common">Common kestrel</name>
    <dbReference type="NCBI Taxonomy" id="100819"/>
    <lineage>
        <taxon>Eukaryota</taxon>
        <taxon>Metazoa</taxon>
        <taxon>Chordata</taxon>
        <taxon>Craniata</taxon>
        <taxon>Vertebrata</taxon>
        <taxon>Euteleostomi</taxon>
        <taxon>Archelosauria</taxon>
        <taxon>Archosauria</taxon>
        <taxon>Dinosauria</taxon>
        <taxon>Saurischia</taxon>
        <taxon>Theropoda</taxon>
        <taxon>Coelurosauria</taxon>
        <taxon>Aves</taxon>
        <taxon>Neognathae</taxon>
        <taxon>Neoaves</taxon>
        <taxon>Telluraves</taxon>
        <taxon>Australaves</taxon>
        <taxon>Falconiformes</taxon>
        <taxon>Falconidae</taxon>
        <taxon>Falco</taxon>
    </lineage>
</organism>
<dbReference type="GO" id="GO:0005198">
    <property type="term" value="F:structural molecule activity"/>
    <property type="evidence" value="ECO:0007669"/>
    <property type="project" value="InterPro"/>
</dbReference>
<keyword evidence="7" id="KW-1185">Reference proteome</keyword>
<feature type="domain" description="IF rod" evidence="5">
    <location>
        <begin position="66"/>
        <end position="361"/>
    </location>
</feature>
<proteinExistence type="predicted"/>
<protein>
    <recommendedName>
        <fullName evidence="8">Keratin, type I cytoskeletal 17</fullName>
    </recommendedName>
</protein>
<evidence type="ECO:0000313" key="6">
    <source>
        <dbReference type="Ensembl" id="ENSFTIP00000001342.1"/>
    </source>
</evidence>
<feature type="coiled-coil region" evidence="3">
    <location>
        <begin position="219"/>
        <end position="360"/>
    </location>
</feature>
<evidence type="ECO:0008006" key="8">
    <source>
        <dbReference type="Google" id="ProtNLM"/>
    </source>
</evidence>
<dbReference type="AlphaFoldDB" id="A0A8C4TPD6"/>
<feature type="domain" description="T-SNARE coiled-coil homology" evidence="4">
    <location>
        <begin position="249"/>
        <end position="311"/>
    </location>
</feature>
<evidence type="ECO:0000256" key="2">
    <source>
        <dbReference type="ARBA" id="ARBA00023054"/>
    </source>
</evidence>
<evidence type="ECO:0000259" key="5">
    <source>
        <dbReference type="PROSITE" id="PS51842"/>
    </source>
</evidence>
<keyword evidence="1" id="KW-0403">Intermediate filament</keyword>
<feature type="coiled-coil region" evidence="3">
    <location>
        <begin position="162"/>
        <end position="189"/>
    </location>
</feature>
<evidence type="ECO:0000259" key="4">
    <source>
        <dbReference type="PROSITE" id="PS50192"/>
    </source>
</evidence>
<accession>A0A8C4TPD6</accession>